<keyword evidence="6" id="KW-0969">Cilium</keyword>
<evidence type="ECO:0000313" key="12">
    <source>
        <dbReference type="EMBL" id="KAG9392639.1"/>
    </source>
</evidence>
<keyword evidence="4" id="KW-0282">Flagellum</keyword>
<evidence type="ECO:0000256" key="2">
    <source>
        <dbReference type="ARBA" id="ARBA00006875"/>
    </source>
</evidence>
<feature type="region of interest" description="Disordered" evidence="11">
    <location>
        <begin position="27"/>
        <end position="61"/>
    </location>
</feature>
<dbReference type="OrthoDB" id="429119at2759"/>
<organism evidence="12 13">
    <name type="scientific">Carpediemonas membranifera</name>
    <dbReference type="NCBI Taxonomy" id="201153"/>
    <lineage>
        <taxon>Eukaryota</taxon>
        <taxon>Metamonada</taxon>
        <taxon>Carpediemonas-like organisms</taxon>
        <taxon>Carpediemonas</taxon>
    </lineage>
</organism>
<name>A0A8J6B474_9EUKA</name>
<gene>
    <name evidence="12" type="ORF">J8273_5996</name>
</gene>
<feature type="region of interest" description="Disordered" evidence="11">
    <location>
        <begin position="340"/>
        <end position="378"/>
    </location>
</feature>
<evidence type="ECO:0000256" key="10">
    <source>
        <dbReference type="SAM" id="Coils"/>
    </source>
</evidence>
<dbReference type="PANTHER" id="PTHR14517">
    <property type="entry name" value="RIB43A-RELATED"/>
    <property type="match status" value="1"/>
</dbReference>
<feature type="compositionally biased region" description="Basic and acidic residues" evidence="11">
    <location>
        <begin position="348"/>
        <end position="367"/>
    </location>
</feature>
<evidence type="ECO:0000256" key="8">
    <source>
        <dbReference type="ARBA" id="ARBA00023273"/>
    </source>
</evidence>
<keyword evidence="3" id="KW-0963">Cytoplasm</keyword>
<evidence type="ECO:0000313" key="13">
    <source>
        <dbReference type="Proteomes" id="UP000717585"/>
    </source>
</evidence>
<protein>
    <recommendedName>
        <fullName evidence="14">RIB43A-like with coiled-coils protein 2</fullName>
    </recommendedName>
</protein>
<dbReference type="EMBL" id="JAHDYR010000035">
    <property type="protein sequence ID" value="KAG9392639.1"/>
    <property type="molecule type" value="Genomic_DNA"/>
</dbReference>
<keyword evidence="7" id="KW-0206">Cytoskeleton</keyword>
<evidence type="ECO:0000256" key="7">
    <source>
        <dbReference type="ARBA" id="ARBA00023212"/>
    </source>
</evidence>
<accession>A0A8J6B474</accession>
<evidence type="ECO:0000256" key="6">
    <source>
        <dbReference type="ARBA" id="ARBA00023069"/>
    </source>
</evidence>
<evidence type="ECO:0000256" key="9">
    <source>
        <dbReference type="ARBA" id="ARBA00046435"/>
    </source>
</evidence>
<evidence type="ECO:0000256" key="4">
    <source>
        <dbReference type="ARBA" id="ARBA00022846"/>
    </source>
</evidence>
<keyword evidence="5 10" id="KW-0175">Coiled coil</keyword>
<keyword evidence="13" id="KW-1185">Reference proteome</keyword>
<sequence>MLFGDPDFEERERKNIEKRRQLEAERRQRILDPRQRQLGVDADTLQKQIEEKRERERREKEEELSYAQYLEAVEARIMAMEAATMDQKRKQNAELNEFRLKHQTYNQRLEFDLNDPKYQHKQGVLREGDEDTRLGVSSGQVMEGEDLTAQERRNKQQKQLRAWLLQQAREREEAERQRKEEELAQEEAVMAGLTVAEQAKARAAAEARRVREQETEMNKRLKEEYEAKVRAEKEREKQEEERQAEYLARSEFLNETHNTTVSAANPNRYIPYNYKGLTREQDDAIRQTVAEQLEEKRRIAQEEAELKAREEQYLESATRAVELEARRVARAEKQRREELAQALAAQAEEQRRQAKSLDDERANKVTDDFFSGFGTSSR</sequence>
<evidence type="ECO:0000256" key="3">
    <source>
        <dbReference type="ARBA" id="ARBA00022490"/>
    </source>
</evidence>
<feature type="compositionally biased region" description="Basic and acidic residues" evidence="11">
    <location>
        <begin position="48"/>
        <end position="61"/>
    </location>
</feature>
<dbReference type="InterPro" id="IPR008805">
    <property type="entry name" value="RIB43A"/>
</dbReference>
<reference evidence="12" key="1">
    <citation type="submission" date="2021-05" db="EMBL/GenBank/DDBJ databases">
        <title>A free-living protist that lacks canonical eukaryotic 1 DNA replication and segregation systems.</title>
        <authorList>
            <person name="Salas-Leiva D.E."/>
            <person name="Tromer E.C."/>
            <person name="Curtis B.A."/>
            <person name="Jerlstrom-Hultqvist J."/>
            <person name="Kolisko M."/>
            <person name="Yi Z."/>
            <person name="Salas-Leiva J.S."/>
            <person name="Gallot-Lavallee L."/>
            <person name="Kops G.J.P.L."/>
            <person name="Archibald J.M."/>
            <person name="Simpson A.G.B."/>
            <person name="Roger A.J."/>
        </authorList>
    </citation>
    <scope>NUCLEOTIDE SEQUENCE</scope>
    <source>
        <strain evidence="12">BICM</strain>
    </source>
</reference>
<evidence type="ECO:0000256" key="1">
    <source>
        <dbReference type="ARBA" id="ARBA00004611"/>
    </source>
</evidence>
<dbReference type="Proteomes" id="UP000717585">
    <property type="component" value="Unassembled WGS sequence"/>
</dbReference>
<dbReference type="AlphaFoldDB" id="A0A8J6B474"/>
<proteinExistence type="inferred from homology"/>
<evidence type="ECO:0008006" key="14">
    <source>
        <dbReference type="Google" id="ProtNLM"/>
    </source>
</evidence>
<evidence type="ECO:0000256" key="11">
    <source>
        <dbReference type="SAM" id="MobiDB-lite"/>
    </source>
</evidence>
<keyword evidence="8" id="KW-0966">Cell projection</keyword>
<comment type="similarity">
    <text evidence="2">Belongs to the RIB43A family.</text>
</comment>
<feature type="coiled-coil region" evidence="10">
    <location>
        <begin position="162"/>
        <end position="250"/>
    </location>
</feature>
<comment type="caution">
    <text evidence="12">The sequence shown here is derived from an EMBL/GenBank/DDBJ whole genome shotgun (WGS) entry which is preliminary data.</text>
</comment>
<comment type="subcellular location">
    <subcellularLocation>
        <location evidence="1">Cytoplasm</location>
        <location evidence="1">Cytoskeleton</location>
        <location evidence="1">Flagellum axoneme</location>
    </subcellularLocation>
</comment>
<dbReference type="Pfam" id="PF05914">
    <property type="entry name" value="RIB43A"/>
    <property type="match status" value="1"/>
</dbReference>
<evidence type="ECO:0000256" key="5">
    <source>
        <dbReference type="ARBA" id="ARBA00023054"/>
    </source>
</evidence>
<comment type="subunit">
    <text evidence="9">Microtubule inner protein component of sperm flagellar doublet microtubules.</text>
</comment>
<dbReference type="PANTHER" id="PTHR14517:SF6">
    <property type="entry name" value="RE41410P"/>
    <property type="match status" value="1"/>
</dbReference>